<dbReference type="InterPro" id="IPR002110">
    <property type="entry name" value="Ankyrin_rpt"/>
</dbReference>
<evidence type="ECO:0000259" key="3">
    <source>
        <dbReference type="Pfam" id="PF24883"/>
    </source>
</evidence>
<keyword evidence="2" id="KW-0040">ANK repeat</keyword>
<organism evidence="4 5">
    <name type="scientific">Apiospora marii</name>
    <dbReference type="NCBI Taxonomy" id="335849"/>
    <lineage>
        <taxon>Eukaryota</taxon>
        <taxon>Fungi</taxon>
        <taxon>Dikarya</taxon>
        <taxon>Ascomycota</taxon>
        <taxon>Pezizomycotina</taxon>
        <taxon>Sordariomycetes</taxon>
        <taxon>Xylariomycetidae</taxon>
        <taxon>Amphisphaeriales</taxon>
        <taxon>Apiosporaceae</taxon>
        <taxon>Apiospora</taxon>
    </lineage>
</organism>
<proteinExistence type="predicted"/>
<protein>
    <recommendedName>
        <fullName evidence="3">Nephrocystin 3-like N-terminal domain-containing protein</fullName>
    </recommendedName>
</protein>
<feature type="repeat" description="ANK" evidence="2">
    <location>
        <begin position="694"/>
        <end position="726"/>
    </location>
</feature>
<name>A0ABR1S4W8_9PEZI</name>
<dbReference type="Gene3D" id="1.25.40.20">
    <property type="entry name" value="Ankyrin repeat-containing domain"/>
    <property type="match status" value="1"/>
</dbReference>
<dbReference type="EMBL" id="JAQQWI010000007">
    <property type="protein sequence ID" value="KAK8026445.1"/>
    <property type="molecule type" value="Genomic_DNA"/>
</dbReference>
<sequence length="753" mass="84745">MSNALSGQGALIHGQDNYAAGRDLFINTTFAQDGPEGGQRHPPALLSQKRREDHLKSLHFADMEDRRWNVKRAHAETCEWFLKTSKYLAWSEGNHEHKHGSYGGFFWIKGKPGAGKSTLMKFLLSRAGQTKRFGVILSFFFNARAGDVLKRSTLGLYRSLSAQLLEERPLLQDVLDEFPTGHQWGIESLKMLLELAFEALGDIPVACFIDALDECQEQEIRDMITHLSDLCHVQTQLRVCFSSRHYPHISVPKGGHSIVLEESQEHDEDICRYIDHTLRIDDEDLSATIRAELIKKASGVFMWVVLVVPILNKTFDAGGKHKLQERLRQIPGDLNELFRDMLTRDESDAPSLLLCIQWVLFAKRPLTPKELYFAIISGMDPESLAQCHSDKITNDDFTKFTLDKSKGLTELTKSTPPTIQFIHESVRDFLLKDYGLAEIWPHGLVNLAGQSHQALKQACLTYMESNHIAYPWTGNLSPTSMLERYFQTSAPFLRYAVHNILFHANMAEAHGYSQGQFLATFPFEKWVTYRNAFSEKDNRYTPNVSILYILASNGLDALINVYPVGHSCLAREQERYGTPLFAALNLDRTDAAKALIKRQISMQTKSLSPQILSLRASEYQSVLAYFTKVWCDFGMSHSGKAGDESTYPDGEEFVFRLLKRMGCSPLAFAAGIGHVELASFLIDMGADVDSTNQFGWSPLQVALDMARLGAAIFLIDKGADVNITNHGWSPLSIATHGHHHDMVALLTQRGAFR</sequence>
<dbReference type="PANTHER" id="PTHR10039">
    <property type="entry name" value="AMELOGENIN"/>
    <property type="match status" value="1"/>
</dbReference>
<evidence type="ECO:0000256" key="2">
    <source>
        <dbReference type="PROSITE-ProRule" id="PRU00023"/>
    </source>
</evidence>
<accession>A0ABR1S4W8</accession>
<comment type="caution">
    <text evidence="4">The sequence shown here is derived from an EMBL/GenBank/DDBJ whole genome shotgun (WGS) entry which is preliminary data.</text>
</comment>
<dbReference type="InterPro" id="IPR036770">
    <property type="entry name" value="Ankyrin_rpt-contain_sf"/>
</dbReference>
<dbReference type="SUPFAM" id="SSF52540">
    <property type="entry name" value="P-loop containing nucleoside triphosphate hydrolases"/>
    <property type="match status" value="1"/>
</dbReference>
<evidence type="ECO:0000313" key="4">
    <source>
        <dbReference type="EMBL" id="KAK8026445.1"/>
    </source>
</evidence>
<dbReference type="PROSITE" id="PS50088">
    <property type="entry name" value="ANK_REPEAT"/>
    <property type="match status" value="2"/>
</dbReference>
<dbReference type="SUPFAM" id="SSF48403">
    <property type="entry name" value="Ankyrin repeat"/>
    <property type="match status" value="1"/>
</dbReference>
<evidence type="ECO:0000313" key="5">
    <source>
        <dbReference type="Proteomes" id="UP001396898"/>
    </source>
</evidence>
<dbReference type="Proteomes" id="UP001396898">
    <property type="component" value="Unassembled WGS sequence"/>
</dbReference>
<feature type="domain" description="Nephrocystin 3-like N-terminal" evidence="3">
    <location>
        <begin position="76"/>
        <end position="244"/>
    </location>
</feature>
<keyword evidence="1" id="KW-0677">Repeat</keyword>
<dbReference type="Pfam" id="PF24883">
    <property type="entry name" value="NPHP3_N"/>
    <property type="match status" value="1"/>
</dbReference>
<feature type="repeat" description="ANK" evidence="2">
    <location>
        <begin position="661"/>
        <end position="693"/>
    </location>
</feature>
<evidence type="ECO:0000256" key="1">
    <source>
        <dbReference type="ARBA" id="ARBA00022737"/>
    </source>
</evidence>
<dbReference type="Pfam" id="PF12796">
    <property type="entry name" value="Ank_2"/>
    <property type="match status" value="1"/>
</dbReference>
<dbReference type="Gene3D" id="3.40.50.300">
    <property type="entry name" value="P-loop containing nucleotide triphosphate hydrolases"/>
    <property type="match status" value="1"/>
</dbReference>
<dbReference type="SMART" id="SM00248">
    <property type="entry name" value="ANK"/>
    <property type="match status" value="3"/>
</dbReference>
<dbReference type="PANTHER" id="PTHR10039:SF5">
    <property type="entry name" value="NACHT DOMAIN-CONTAINING PROTEIN"/>
    <property type="match status" value="1"/>
</dbReference>
<dbReference type="InterPro" id="IPR027417">
    <property type="entry name" value="P-loop_NTPase"/>
</dbReference>
<keyword evidence="5" id="KW-1185">Reference proteome</keyword>
<dbReference type="InterPro" id="IPR056884">
    <property type="entry name" value="NPHP3-like_N"/>
</dbReference>
<dbReference type="PROSITE" id="PS50297">
    <property type="entry name" value="ANK_REP_REGION"/>
    <property type="match status" value="2"/>
</dbReference>
<gene>
    <name evidence="4" type="ORF">PG991_003501</name>
</gene>
<reference evidence="4 5" key="1">
    <citation type="submission" date="2023-01" db="EMBL/GenBank/DDBJ databases">
        <title>Analysis of 21 Apiospora genomes using comparative genomics revels a genus with tremendous synthesis potential of carbohydrate active enzymes and secondary metabolites.</title>
        <authorList>
            <person name="Sorensen T."/>
        </authorList>
    </citation>
    <scope>NUCLEOTIDE SEQUENCE [LARGE SCALE GENOMIC DNA]</scope>
    <source>
        <strain evidence="4 5">CBS 20057</strain>
    </source>
</reference>